<proteinExistence type="predicted"/>
<evidence type="ECO:0000313" key="2">
    <source>
        <dbReference type="EMBL" id="CUP06705.1"/>
    </source>
</evidence>
<keyword evidence="1" id="KW-0812">Transmembrane</keyword>
<name>A0A174KAT7_9ACTN</name>
<feature type="transmembrane region" description="Helical" evidence="1">
    <location>
        <begin position="125"/>
        <end position="148"/>
    </location>
</feature>
<feature type="transmembrane region" description="Helical" evidence="1">
    <location>
        <begin position="84"/>
        <end position="105"/>
    </location>
</feature>
<evidence type="ECO:0000256" key="1">
    <source>
        <dbReference type="SAM" id="Phobius"/>
    </source>
</evidence>
<gene>
    <name evidence="2" type="ORF">ERS852514_00979</name>
</gene>
<dbReference type="Proteomes" id="UP000095454">
    <property type="component" value="Unassembled WGS sequence"/>
</dbReference>
<keyword evidence="1" id="KW-0472">Membrane</keyword>
<dbReference type="AlphaFoldDB" id="A0A174KAT7"/>
<sequence>MTLKKSTAVTILNGIVNPLFMCSFLPIVEGKPGLDFQGLTGFWGQLILAIGIAQFVGFLPLFGKAIETCVELFGFDRNTPGARICGTVVGATLLFCIIGLFEVAFQSGVGVIDGVPFFSRWVRLVVGGWAFVVVGGLLFDPFVAAIAAKVTGE</sequence>
<reference evidence="2 3" key="1">
    <citation type="submission" date="2015-09" db="EMBL/GenBank/DDBJ databases">
        <authorList>
            <consortium name="Pathogen Informatics"/>
        </authorList>
    </citation>
    <scope>NUCLEOTIDE SEQUENCE [LARGE SCALE GENOMIC DNA]</scope>
    <source>
        <strain evidence="2 3">2789STDY5834902</strain>
    </source>
</reference>
<organism evidence="2 3">
    <name type="scientific">Collinsella aerofaciens</name>
    <dbReference type="NCBI Taxonomy" id="74426"/>
    <lineage>
        <taxon>Bacteria</taxon>
        <taxon>Bacillati</taxon>
        <taxon>Actinomycetota</taxon>
        <taxon>Coriobacteriia</taxon>
        <taxon>Coriobacteriales</taxon>
        <taxon>Coriobacteriaceae</taxon>
        <taxon>Collinsella</taxon>
    </lineage>
</organism>
<keyword evidence="1" id="KW-1133">Transmembrane helix</keyword>
<dbReference type="EMBL" id="CZAQ01000013">
    <property type="protein sequence ID" value="CUP06705.1"/>
    <property type="molecule type" value="Genomic_DNA"/>
</dbReference>
<feature type="transmembrane region" description="Helical" evidence="1">
    <location>
        <begin position="7"/>
        <end position="28"/>
    </location>
</feature>
<accession>A0A174KAT7</accession>
<protein>
    <submittedName>
        <fullName evidence="2">Uncharacterized protein</fullName>
    </submittedName>
</protein>
<feature type="transmembrane region" description="Helical" evidence="1">
    <location>
        <begin position="40"/>
        <end position="63"/>
    </location>
</feature>
<evidence type="ECO:0000313" key="3">
    <source>
        <dbReference type="Proteomes" id="UP000095454"/>
    </source>
</evidence>